<reference evidence="1" key="1">
    <citation type="submission" date="2022-07" db="EMBL/GenBank/DDBJ databases">
        <title>Genome Sequence of Lecanicillium saksenae.</title>
        <authorList>
            <person name="Buettner E."/>
        </authorList>
    </citation>
    <scope>NUCLEOTIDE SEQUENCE</scope>
    <source>
        <strain evidence="1">VT-O1</strain>
    </source>
</reference>
<dbReference type="EMBL" id="JANAKD010000622">
    <property type="protein sequence ID" value="KAJ3491962.1"/>
    <property type="molecule type" value="Genomic_DNA"/>
</dbReference>
<comment type="caution">
    <text evidence="1">The sequence shown here is derived from an EMBL/GenBank/DDBJ whole genome shotgun (WGS) entry which is preliminary data.</text>
</comment>
<evidence type="ECO:0000313" key="2">
    <source>
        <dbReference type="Proteomes" id="UP001148737"/>
    </source>
</evidence>
<accession>A0ACC1QVH6</accession>
<evidence type="ECO:0000313" key="1">
    <source>
        <dbReference type="EMBL" id="KAJ3491962.1"/>
    </source>
</evidence>
<dbReference type="Proteomes" id="UP001148737">
    <property type="component" value="Unassembled WGS sequence"/>
</dbReference>
<name>A0ACC1QVH6_9HYPO</name>
<keyword evidence="2" id="KW-1185">Reference proteome</keyword>
<gene>
    <name evidence="1" type="ORF">NLG97_g5486</name>
</gene>
<protein>
    <submittedName>
        <fullName evidence="1">Uncharacterized protein</fullName>
    </submittedName>
</protein>
<proteinExistence type="predicted"/>
<sequence>MIKTAENVKNGSDLLLLQQGEALLKNVAYQTQLSDVKEENLELKQALAQSQAENATLRKMVEDDDVDRLTLLLRLGESREDGAKLKVQLELALTKITSLRQELISAAIDSCALLDALQNERFYIVTRGLHTSNVKLVHIMEGIQVEMESESS</sequence>
<organism evidence="1 2">
    <name type="scientific">Lecanicillium saksenae</name>
    <dbReference type="NCBI Taxonomy" id="468837"/>
    <lineage>
        <taxon>Eukaryota</taxon>
        <taxon>Fungi</taxon>
        <taxon>Dikarya</taxon>
        <taxon>Ascomycota</taxon>
        <taxon>Pezizomycotina</taxon>
        <taxon>Sordariomycetes</taxon>
        <taxon>Hypocreomycetidae</taxon>
        <taxon>Hypocreales</taxon>
        <taxon>Cordycipitaceae</taxon>
        <taxon>Lecanicillium</taxon>
    </lineage>
</organism>